<dbReference type="InterPro" id="IPR023210">
    <property type="entry name" value="NADP_OxRdtase_dom"/>
</dbReference>
<comment type="caution">
    <text evidence="3">The sequence shown here is derived from an EMBL/GenBank/DDBJ whole genome shotgun (WGS) entry which is preliminary data.</text>
</comment>
<dbReference type="InterPro" id="IPR036812">
    <property type="entry name" value="NAD(P)_OxRdtase_dom_sf"/>
</dbReference>
<dbReference type="PANTHER" id="PTHR36410:SF1">
    <property type="entry name" value="EXPRESSED PROTEIN"/>
    <property type="match status" value="1"/>
</dbReference>
<reference evidence="3 4" key="1">
    <citation type="journal article" date="2023" name="Hortic Res">
        <title>Pangenome of water caltrop reveals structural variations and asymmetric subgenome divergence after allopolyploidization.</title>
        <authorList>
            <person name="Zhang X."/>
            <person name="Chen Y."/>
            <person name="Wang L."/>
            <person name="Yuan Y."/>
            <person name="Fang M."/>
            <person name="Shi L."/>
            <person name="Lu R."/>
            <person name="Comes H.P."/>
            <person name="Ma Y."/>
            <person name="Chen Y."/>
            <person name="Huang G."/>
            <person name="Zhou Y."/>
            <person name="Zheng Z."/>
            <person name="Qiu Y."/>
        </authorList>
    </citation>
    <scope>NUCLEOTIDE SEQUENCE [LARGE SCALE GENOMIC DNA]</scope>
    <source>
        <tissue evidence="3">Roots</tissue>
    </source>
</reference>
<evidence type="ECO:0000259" key="2">
    <source>
        <dbReference type="Pfam" id="PF00248"/>
    </source>
</evidence>
<dbReference type="SUPFAM" id="SSF51430">
    <property type="entry name" value="NAD(P)-linked oxidoreductase"/>
    <property type="match status" value="1"/>
</dbReference>
<protein>
    <recommendedName>
        <fullName evidence="2">NADP-dependent oxidoreductase domain-containing protein</fullName>
    </recommendedName>
</protein>
<accession>A0AAN7GRZ6</accession>
<keyword evidence="4" id="KW-1185">Reference proteome</keyword>
<dbReference type="EMBL" id="JAXIOK010000024">
    <property type="protein sequence ID" value="KAK4741432.1"/>
    <property type="molecule type" value="Genomic_DNA"/>
</dbReference>
<feature type="region of interest" description="Disordered" evidence="1">
    <location>
        <begin position="120"/>
        <end position="139"/>
    </location>
</feature>
<evidence type="ECO:0000313" key="3">
    <source>
        <dbReference type="EMBL" id="KAK4741432.1"/>
    </source>
</evidence>
<feature type="domain" description="NADP-dependent oxidoreductase" evidence="2">
    <location>
        <begin position="33"/>
        <end position="112"/>
    </location>
</feature>
<organism evidence="3 4">
    <name type="scientific">Trapa incisa</name>
    <dbReference type="NCBI Taxonomy" id="236973"/>
    <lineage>
        <taxon>Eukaryota</taxon>
        <taxon>Viridiplantae</taxon>
        <taxon>Streptophyta</taxon>
        <taxon>Embryophyta</taxon>
        <taxon>Tracheophyta</taxon>
        <taxon>Spermatophyta</taxon>
        <taxon>Magnoliopsida</taxon>
        <taxon>eudicotyledons</taxon>
        <taxon>Gunneridae</taxon>
        <taxon>Pentapetalae</taxon>
        <taxon>rosids</taxon>
        <taxon>malvids</taxon>
        <taxon>Myrtales</taxon>
        <taxon>Lythraceae</taxon>
        <taxon>Trapa</taxon>
    </lineage>
</organism>
<gene>
    <name evidence="3" type="ORF">SAY87_025020</name>
</gene>
<feature type="region of interest" description="Disordered" evidence="1">
    <location>
        <begin position="238"/>
        <end position="269"/>
    </location>
</feature>
<dbReference type="PANTHER" id="PTHR36410">
    <property type="entry name" value="EXPRESSED PROTEIN"/>
    <property type="match status" value="1"/>
</dbReference>
<name>A0AAN7GRZ6_9MYRT</name>
<dbReference type="AlphaFoldDB" id="A0AAN7GRZ6"/>
<feature type="region of interest" description="Disordered" evidence="1">
    <location>
        <begin position="174"/>
        <end position="219"/>
    </location>
</feature>
<evidence type="ECO:0000256" key="1">
    <source>
        <dbReference type="SAM" id="MobiDB-lite"/>
    </source>
</evidence>
<dbReference type="Gene3D" id="3.20.20.100">
    <property type="entry name" value="NADP-dependent oxidoreductase domain"/>
    <property type="match status" value="1"/>
</dbReference>
<feature type="compositionally biased region" description="Polar residues" evidence="1">
    <location>
        <begin position="187"/>
        <end position="202"/>
    </location>
</feature>
<feature type="compositionally biased region" description="Basic and acidic residues" evidence="1">
    <location>
        <begin position="248"/>
        <end position="257"/>
    </location>
</feature>
<sequence>MEKPSFTIPKVRLNSAAGALVMPVIGLGTSADPLEEVVMKAAVIEGLRLGYRQFDTASKYGSEVPLGEAIDEALGLGIVRSREELFVTSKLWCSDSHADRVVPALKESLRKPNCTLPKLYNSREEEDDGPDSCRSQETNARNCPAIAQLLLPSSPSTAKRISGGVRLFRQTSIISGAPGSNMDQHKSQNPSEKSGNVMSQSFGEGYSTRSHEEGFGGIYSGDQSLNNIKADKEIHANHPAYDKTQGSEAKEKEQARHDTRRRLRPDRQNPRFIHLI</sequence>
<dbReference type="Proteomes" id="UP001345219">
    <property type="component" value="Chromosome 19"/>
</dbReference>
<proteinExistence type="predicted"/>
<dbReference type="Pfam" id="PF00248">
    <property type="entry name" value="Aldo_ket_red"/>
    <property type="match status" value="1"/>
</dbReference>
<evidence type="ECO:0000313" key="4">
    <source>
        <dbReference type="Proteomes" id="UP001345219"/>
    </source>
</evidence>